<dbReference type="AlphaFoldDB" id="A0A9D3UED4"/>
<reference evidence="1 2" key="1">
    <citation type="journal article" date="2021" name="Plant Biotechnol. J.">
        <title>Multi-omics assisted identification of the key and species-specific regulatory components of drought-tolerant mechanisms in Gossypium stocksii.</title>
        <authorList>
            <person name="Yu D."/>
            <person name="Ke L."/>
            <person name="Zhang D."/>
            <person name="Wu Y."/>
            <person name="Sun Y."/>
            <person name="Mei J."/>
            <person name="Sun J."/>
            <person name="Sun Y."/>
        </authorList>
    </citation>
    <scope>NUCLEOTIDE SEQUENCE [LARGE SCALE GENOMIC DNA]</scope>
    <source>
        <strain evidence="2">cv. E1</strain>
        <tissue evidence="1">Leaf</tissue>
    </source>
</reference>
<proteinExistence type="predicted"/>
<organism evidence="1 2">
    <name type="scientific">Gossypium stocksii</name>
    <dbReference type="NCBI Taxonomy" id="47602"/>
    <lineage>
        <taxon>Eukaryota</taxon>
        <taxon>Viridiplantae</taxon>
        <taxon>Streptophyta</taxon>
        <taxon>Embryophyta</taxon>
        <taxon>Tracheophyta</taxon>
        <taxon>Spermatophyta</taxon>
        <taxon>Magnoliopsida</taxon>
        <taxon>eudicotyledons</taxon>
        <taxon>Gunneridae</taxon>
        <taxon>Pentapetalae</taxon>
        <taxon>rosids</taxon>
        <taxon>malvids</taxon>
        <taxon>Malvales</taxon>
        <taxon>Malvaceae</taxon>
        <taxon>Malvoideae</taxon>
        <taxon>Gossypium</taxon>
    </lineage>
</organism>
<dbReference type="OrthoDB" id="1002091at2759"/>
<dbReference type="PANTHER" id="PTHR32108">
    <property type="entry name" value="DNA-DIRECTED RNA POLYMERASE SUBUNIT ALPHA"/>
    <property type="match status" value="1"/>
</dbReference>
<gene>
    <name evidence="1" type="ORF">J1N35_040850</name>
</gene>
<protein>
    <submittedName>
        <fullName evidence="1">Uncharacterized protein</fullName>
    </submittedName>
</protein>
<accession>A0A9D3UED4</accession>
<comment type="caution">
    <text evidence="1">The sequence shown here is derived from an EMBL/GenBank/DDBJ whole genome shotgun (WGS) entry which is preliminary data.</text>
</comment>
<evidence type="ECO:0000313" key="2">
    <source>
        <dbReference type="Proteomes" id="UP000828251"/>
    </source>
</evidence>
<dbReference type="EMBL" id="JAIQCV010000012">
    <property type="protein sequence ID" value="KAH1039107.1"/>
    <property type="molecule type" value="Genomic_DNA"/>
</dbReference>
<sequence>MVPDRLTLQTIEIKSTETFRQYVPRWRDISAQVEPPLTKTEIAVLFISTLKAPLYDKLVGSATKDFADIVISGELIENAIKSGRMEGPESSKGQHP</sequence>
<keyword evidence="2" id="KW-1185">Reference proteome</keyword>
<dbReference type="Proteomes" id="UP000828251">
    <property type="component" value="Unassembled WGS sequence"/>
</dbReference>
<dbReference type="PANTHER" id="PTHR32108:SF9">
    <property type="entry name" value="REVERSE TRANSCRIPTASE RNASE H-LIKE DOMAIN-CONTAINING PROTEIN"/>
    <property type="match status" value="1"/>
</dbReference>
<evidence type="ECO:0000313" key="1">
    <source>
        <dbReference type="EMBL" id="KAH1039107.1"/>
    </source>
</evidence>
<name>A0A9D3UED4_9ROSI</name>